<comment type="caution">
    <text evidence="4">The sequence shown here is derived from an EMBL/GenBank/DDBJ whole genome shotgun (WGS) entry which is preliminary data.</text>
</comment>
<keyword evidence="2" id="KW-0067">ATP-binding</keyword>
<dbReference type="Gene3D" id="1.10.10.10">
    <property type="entry name" value="Winged helix-like DNA-binding domain superfamily/Winged helix DNA-binding domain"/>
    <property type="match status" value="1"/>
</dbReference>
<keyword evidence="5" id="KW-1185">Reference proteome</keyword>
<dbReference type="GO" id="GO:0005737">
    <property type="term" value="C:cytoplasm"/>
    <property type="evidence" value="ECO:0007669"/>
    <property type="project" value="TreeGrafter"/>
</dbReference>
<evidence type="ECO:0000256" key="1">
    <source>
        <dbReference type="ARBA" id="ARBA00022741"/>
    </source>
</evidence>
<dbReference type="Proteomes" id="UP000606172">
    <property type="component" value="Unassembled WGS sequence"/>
</dbReference>
<dbReference type="InterPro" id="IPR036388">
    <property type="entry name" value="WH-like_DNA-bd_sf"/>
</dbReference>
<dbReference type="PANTHER" id="PTHR16305">
    <property type="entry name" value="TESTICULAR SOLUBLE ADENYLYL CYCLASE"/>
    <property type="match status" value="1"/>
</dbReference>
<evidence type="ECO:0000313" key="4">
    <source>
        <dbReference type="EMBL" id="GII97336.1"/>
    </source>
</evidence>
<dbReference type="PROSITE" id="PS00622">
    <property type="entry name" value="HTH_LUXR_1"/>
    <property type="match status" value="1"/>
</dbReference>
<dbReference type="Pfam" id="PF00196">
    <property type="entry name" value="GerE"/>
    <property type="match status" value="1"/>
</dbReference>
<evidence type="ECO:0000259" key="3">
    <source>
        <dbReference type="PROSITE" id="PS50043"/>
    </source>
</evidence>
<dbReference type="Pfam" id="PF13191">
    <property type="entry name" value="AAA_16"/>
    <property type="match status" value="1"/>
</dbReference>
<dbReference type="PROSITE" id="PS50043">
    <property type="entry name" value="HTH_LUXR_2"/>
    <property type="match status" value="1"/>
</dbReference>
<dbReference type="InterPro" id="IPR041664">
    <property type="entry name" value="AAA_16"/>
</dbReference>
<dbReference type="SMART" id="SM00421">
    <property type="entry name" value="HTH_LUXR"/>
    <property type="match status" value="1"/>
</dbReference>
<name>A0A919VB94_9ACTN</name>
<reference evidence="4" key="1">
    <citation type="submission" date="2021-01" db="EMBL/GenBank/DDBJ databases">
        <title>Whole genome shotgun sequence of Sinosporangium siamense NBRC 109515.</title>
        <authorList>
            <person name="Komaki H."/>
            <person name="Tamura T."/>
        </authorList>
    </citation>
    <scope>NUCLEOTIDE SEQUENCE</scope>
    <source>
        <strain evidence="4">NBRC 109515</strain>
    </source>
</reference>
<organism evidence="4 5">
    <name type="scientific">Sinosporangium siamense</name>
    <dbReference type="NCBI Taxonomy" id="1367973"/>
    <lineage>
        <taxon>Bacteria</taxon>
        <taxon>Bacillati</taxon>
        <taxon>Actinomycetota</taxon>
        <taxon>Actinomycetes</taxon>
        <taxon>Streptosporangiales</taxon>
        <taxon>Streptosporangiaceae</taxon>
        <taxon>Sinosporangium</taxon>
    </lineage>
</organism>
<dbReference type="CDD" id="cd06170">
    <property type="entry name" value="LuxR_C_like"/>
    <property type="match status" value="1"/>
</dbReference>
<dbReference type="InterPro" id="IPR000792">
    <property type="entry name" value="Tscrpt_reg_LuxR_C"/>
</dbReference>
<evidence type="ECO:0000313" key="5">
    <source>
        <dbReference type="Proteomes" id="UP000606172"/>
    </source>
</evidence>
<gene>
    <name evidence="4" type="ORF">Ssi02_75670</name>
</gene>
<keyword evidence="1" id="KW-0547">Nucleotide-binding</keyword>
<evidence type="ECO:0000256" key="2">
    <source>
        <dbReference type="ARBA" id="ARBA00022840"/>
    </source>
</evidence>
<proteinExistence type="predicted"/>
<dbReference type="InterPro" id="IPR011990">
    <property type="entry name" value="TPR-like_helical_dom_sf"/>
</dbReference>
<dbReference type="GO" id="GO:0005524">
    <property type="term" value="F:ATP binding"/>
    <property type="evidence" value="ECO:0007669"/>
    <property type="project" value="UniProtKB-KW"/>
</dbReference>
<dbReference type="SUPFAM" id="SSF48452">
    <property type="entry name" value="TPR-like"/>
    <property type="match status" value="1"/>
</dbReference>
<dbReference type="GO" id="GO:0006355">
    <property type="term" value="P:regulation of DNA-templated transcription"/>
    <property type="evidence" value="ECO:0007669"/>
    <property type="project" value="InterPro"/>
</dbReference>
<dbReference type="InterPro" id="IPR027417">
    <property type="entry name" value="P-loop_NTPase"/>
</dbReference>
<dbReference type="SUPFAM" id="SSF52540">
    <property type="entry name" value="P-loop containing nucleoside triphosphate hydrolases"/>
    <property type="match status" value="1"/>
</dbReference>
<sequence length="861" mass="92173">MVDGQPGIGKTALVRHFLSRNPDVTAMWASGEQNESRLSYGTIDQFRGVEAEVADPLEAGAALLETMGDLQAGGEVAVILDDAHWADTASLHAITFALRRLRADRIMAIVIVRDPDDHCLPEGLRRLLAAESTARISLAGLDAEEVRRLGDTPLPLRVASRLRDHTSGNPLHIRALLEQVPADVLADLTSPLPAPRSYAMLVLSRLADCDSRTQRLVEAMSVLGASAPLWQAARLAGLMDPVAALDQAVTARLLEERSTENGVVVAFPHPLVQAAVYRDLGPARRMELHGQAAEVTGDELAGLNHRLRSASHPDDTLVAELAAFARREAGAGLWSSAAVHLTRAARLARAENERVRLTADALEALLLDGQVTGAVTLTRELPQGCPVAISGYAHGALAFVTGRLNEAYDLLTDAWEHCVPDDEPILAARIAENLAALCVMRAEGAQGAWWAGQALRLAPGRPGMGLARYLRLAGLGISGNIATALALLPSLPNPEFATSFELDAILGRGVLRTWADDLEGALRDLAGVVTASAGRSVPFRLLAASMLGYAEYRAGLWDDAVVHAEISTSIADGAGQVWHADIAHGFASWVPAARGEWDQAAEHLKAAAGLRLAGTATYATVCSAEAHLAVAKGHHDQVVAVLKPLADLGHREGSHEPGVIAWQDLLADAYIAVGEDKEAEAILIPCERLARQRGRHSVLAACARVRGNLHAFREEHSAADEAFQAGLVHLARISMPFESARLRLAYGEFLRRWGKRALAAEQLRAARDVLKRLGARPYLQRCERELAACGLRTSAGHARQGDLTPQEQAVARLAVTGIGNRQIARELMLSTKTVEYHLSHIYAKLGVTSRAALIAISNTDT</sequence>
<dbReference type="GO" id="GO:0004016">
    <property type="term" value="F:adenylate cyclase activity"/>
    <property type="evidence" value="ECO:0007669"/>
    <property type="project" value="TreeGrafter"/>
</dbReference>
<dbReference type="InterPro" id="IPR016032">
    <property type="entry name" value="Sig_transdc_resp-reg_C-effctor"/>
</dbReference>
<accession>A0A919VB94</accession>
<dbReference type="EMBL" id="BOOW01000058">
    <property type="protein sequence ID" value="GII97336.1"/>
    <property type="molecule type" value="Genomic_DNA"/>
</dbReference>
<feature type="domain" description="HTH luxR-type" evidence="3">
    <location>
        <begin position="796"/>
        <end position="861"/>
    </location>
</feature>
<dbReference type="PANTHER" id="PTHR16305:SF35">
    <property type="entry name" value="TRANSCRIPTIONAL ACTIVATOR DOMAIN"/>
    <property type="match status" value="1"/>
</dbReference>
<dbReference type="GO" id="GO:0003677">
    <property type="term" value="F:DNA binding"/>
    <property type="evidence" value="ECO:0007669"/>
    <property type="project" value="InterPro"/>
</dbReference>
<dbReference type="PRINTS" id="PR00038">
    <property type="entry name" value="HTHLUXR"/>
</dbReference>
<protein>
    <submittedName>
        <fullName evidence="4">LuxR family transcriptional regulator</fullName>
    </submittedName>
</protein>
<dbReference type="AlphaFoldDB" id="A0A919VB94"/>
<dbReference type="SUPFAM" id="SSF46894">
    <property type="entry name" value="C-terminal effector domain of the bipartite response regulators"/>
    <property type="match status" value="1"/>
</dbReference>